<dbReference type="RefSeq" id="WP_253871514.1">
    <property type="nucleotide sequence ID" value="NZ_BAABHM010000003.1"/>
</dbReference>
<proteinExistence type="predicted"/>
<organism evidence="1 2">
    <name type="scientific">Promicromonospora umidemergens</name>
    <dbReference type="NCBI Taxonomy" id="629679"/>
    <lineage>
        <taxon>Bacteria</taxon>
        <taxon>Bacillati</taxon>
        <taxon>Actinomycetota</taxon>
        <taxon>Actinomycetes</taxon>
        <taxon>Micrococcales</taxon>
        <taxon>Promicromonosporaceae</taxon>
        <taxon>Promicromonospora</taxon>
    </lineage>
</organism>
<sequence length="200" mass="21687">MSDGFMIWFLRGEPTERVVDHLAATGATLDYPIGEGQVSVLDLEGTREVISSEGFIPLLEDNDSPSLTFQMWYSKSEDMVVTVRRNLTETSSGTAFYSVTCYLDGLEFDQVESAISGADQLASASSDEVIGVVIDKRGSTEDFDWDAFIADPSTTPPAPDRLVVRRDAIEHHAADHAAWSLGNPTAELATHVDVQTALGS</sequence>
<evidence type="ECO:0000313" key="2">
    <source>
        <dbReference type="Proteomes" id="UP001500843"/>
    </source>
</evidence>
<protein>
    <submittedName>
        <fullName evidence="1">Uncharacterized protein</fullName>
    </submittedName>
</protein>
<reference evidence="2" key="1">
    <citation type="journal article" date="2019" name="Int. J. Syst. Evol. Microbiol.">
        <title>The Global Catalogue of Microorganisms (GCM) 10K type strain sequencing project: providing services to taxonomists for standard genome sequencing and annotation.</title>
        <authorList>
            <consortium name="The Broad Institute Genomics Platform"/>
            <consortium name="The Broad Institute Genome Sequencing Center for Infectious Disease"/>
            <person name="Wu L."/>
            <person name="Ma J."/>
        </authorList>
    </citation>
    <scope>NUCLEOTIDE SEQUENCE [LARGE SCALE GENOMIC DNA]</scope>
    <source>
        <strain evidence="2">JCM 17975</strain>
    </source>
</reference>
<dbReference type="EMBL" id="BAABHM010000003">
    <property type="protein sequence ID" value="GAA4688954.1"/>
    <property type="molecule type" value="Genomic_DNA"/>
</dbReference>
<dbReference type="Proteomes" id="UP001500843">
    <property type="component" value="Unassembled WGS sequence"/>
</dbReference>
<evidence type="ECO:0000313" key="1">
    <source>
        <dbReference type="EMBL" id="GAA4688954.1"/>
    </source>
</evidence>
<name>A0ABP8WGW6_9MICO</name>
<gene>
    <name evidence="1" type="ORF">GCM10023198_04280</name>
</gene>
<comment type="caution">
    <text evidence="1">The sequence shown here is derived from an EMBL/GenBank/DDBJ whole genome shotgun (WGS) entry which is preliminary data.</text>
</comment>
<accession>A0ABP8WGW6</accession>
<keyword evidence="2" id="KW-1185">Reference proteome</keyword>